<evidence type="ECO:0000313" key="1">
    <source>
        <dbReference type="EMBL" id="GJC86347.1"/>
    </source>
</evidence>
<comment type="caution">
    <text evidence="1">The sequence shown here is derived from an EMBL/GenBank/DDBJ whole genome shotgun (WGS) entry which is preliminary data.</text>
</comment>
<accession>A0AA37GSV4</accession>
<dbReference type="EMBL" id="BPPX01000021">
    <property type="protein sequence ID" value="GJC86347.1"/>
    <property type="molecule type" value="Genomic_DNA"/>
</dbReference>
<dbReference type="AlphaFoldDB" id="A0AA37GSV4"/>
<organism evidence="1 2">
    <name type="scientific">Colletotrichum liriopes</name>
    <dbReference type="NCBI Taxonomy" id="708192"/>
    <lineage>
        <taxon>Eukaryota</taxon>
        <taxon>Fungi</taxon>
        <taxon>Dikarya</taxon>
        <taxon>Ascomycota</taxon>
        <taxon>Pezizomycotina</taxon>
        <taxon>Sordariomycetes</taxon>
        <taxon>Hypocreomycetidae</taxon>
        <taxon>Glomerellales</taxon>
        <taxon>Glomerellaceae</taxon>
        <taxon>Colletotrichum</taxon>
        <taxon>Colletotrichum spaethianum species complex</taxon>
    </lineage>
</organism>
<protein>
    <submittedName>
        <fullName evidence="1">Uncharacterized protein</fullName>
    </submittedName>
</protein>
<evidence type="ECO:0000313" key="2">
    <source>
        <dbReference type="Proteomes" id="UP001055172"/>
    </source>
</evidence>
<gene>
    <name evidence="1" type="ORF">ColLi_09185</name>
</gene>
<proteinExistence type="predicted"/>
<dbReference type="Proteomes" id="UP001055172">
    <property type="component" value="Unassembled WGS sequence"/>
</dbReference>
<keyword evidence="2" id="KW-1185">Reference proteome</keyword>
<name>A0AA37GSV4_9PEZI</name>
<reference evidence="1 2" key="1">
    <citation type="submission" date="2021-07" db="EMBL/GenBank/DDBJ databases">
        <title>Genome data of Colletotrichum spaethianum.</title>
        <authorList>
            <person name="Utami Y.D."/>
            <person name="Hiruma K."/>
        </authorList>
    </citation>
    <scope>NUCLEOTIDE SEQUENCE [LARGE SCALE GENOMIC DNA]</scope>
    <source>
        <strain evidence="1 2">MAFF 242679</strain>
    </source>
</reference>
<sequence>MGNICNATNTKQSAWDPVYDVCNSPDVVYGSKNAATMGARHKASLICQWAPERLGVKFRDRAVSHGPIFDRRTSDGGVMKPQVDVGIMVRVGDHDFVAGFQLEDCSEISKR</sequence>